<evidence type="ECO:0000259" key="1">
    <source>
        <dbReference type="PROSITE" id="PS51186"/>
    </source>
</evidence>
<dbReference type="Pfam" id="PF00583">
    <property type="entry name" value="Acetyltransf_1"/>
    <property type="match status" value="1"/>
</dbReference>
<dbReference type="InterPro" id="IPR000182">
    <property type="entry name" value="GNAT_dom"/>
</dbReference>
<sequence>MVREIQPGESHIAAAALIELRTHFESVEALTARIDLQRANGYRIAASLNGDEAAAVAGFRVLETTFAGRMLYVDDLVALPRYRRRGHADAVMTWVLEEAGRLGCDQLHLDSGVGLDREDAHRFYFNHGMRIASYHFSRAVQR</sequence>
<dbReference type="GO" id="GO:0016747">
    <property type="term" value="F:acyltransferase activity, transferring groups other than amino-acyl groups"/>
    <property type="evidence" value="ECO:0007669"/>
    <property type="project" value="InterPro"/>
</dbReference>
<evidence type="ECO:0000313" key="3">
    <source>
        <dbReference type="Proteomes" id="UP000278962"/>
    </source>
</evidence>
<keyword evidence="3" id="KW-1185">Reference proteome</keyword>
<dbReference type="Proteomes" id="UP000278962">
    <property type="component" value="Unassembled WGS sequence"/>
</dbReference>
<gene>
    <name evidence="2" type="ORF">C8N24_4696</name>
</gene>
<dbReference type="Gene3D" id="3.40.630.30">
    <property type="match status" value="1"/>
</dbReference>
<dbReference type="AlphaFoldDB" id="A0A660KY99"/>
<proteinExistence type="predicted"/>
<protein>
    <submittedName>
        <fullName evidence="2">Acetyltransferase (GNAT) family protein</fullName>
    </submittedName>
</protein>
<dbReference type="RefSeq" id="WP_121254616.1">
    <property type="nucleotide sequence ID" value="NZ_RBIL01000002.1"/>
</dbReference>
<dbReference type="CDD" id="cd04301">
    <property type="entry name" value="NAT_SF"/>
    <property type="match status" value="1"/>
</dbReference>
<comment type="caution">
    <text evidence="2">The sequence shown here is derived from an EMBL/GenBank/DDBJ whole genome shotgun (WGS) entry which is preliminary data.</text>
</comment>
<keyword evidence="2" id="KW-0808">Transferase</keyword>
<dbReference type="PROSITE" id="PS51186">
    <property type="entry name" value="GNAT"/>
    <property type="match status" value="1"/>
</dbReference>
<accession>A0A660KY99</accession>
<dbReference type="InterPro" id="IPR016181">
    <property type="entry name" value="Acyl_CoA_acyltransferase"/>
</dbReference>
<name>A0A660KY99_9ACTN</name>
<evidence type="ECO:0000313" key="2">
    <source>
        <dbReference type="EMBL" id="RKQ86681.1"/>
    </source>
</evidence>
<dbReference type="SUPFAM" id="SSF55729">
    <property type="entry name" value="Acyl-CoA N-acyltransferases (Nat)"/>
    <property type="match status" value="1"/>
</dbReference>
<dbReference type="EMBL" id="RBIL01000002">
    <property type="protein sequence ID" value="RKQ86681.1"/>
    <property type="molecule type" value="Genomic_DNA"/>
</dbReference>
<dbReference type="OrthoDB" id="9805924at2"/>
<organism evidence="2 3">
    <name type="scientific">Solirubrobacter pauli</name>
    <dbReference type="NCBI Taxonomy" id="166793"/>
    <lineage>
        <taxon>Bacteria</taxon>
        <taxon>Bacillati</taxon>
        <taxon>Actinomycetota</taxon>
        <taxon>Thermoleophilia</taxon>
        <taxon>Solirubrobacterales</taxon>
        <taxon>Solirubrobacteraceae</taxon>
        <taxon>Solirubrobacter</taxon>
    </lineage>
</organism>
<feature type="domain" description="N-acetyltransferase" evidence="1">
    <location>
        <begin position="1"/>
        <end position="142"/>
    </location>
</feature>
<reference evidence="2 3" key="1">
    <citation type="submission" date="2018-10" db="EMBL/GenBank/DDBJ databases">
        <title>Genomic Encyclopedia of Archaeal and Bacterial Type Strains, Phase II (KMG-II): from individual species to whole genera.</title>
        <authorList>
            <person name="Goeker M."/>
        </authorList>
    </citation>
    <scope>NUCLEOTIDE SEQUENCE [LARGE SCALE GENOMIC DNA]</scope>
    <source>
        <strain evidence="2 3">DSM 14954</strain>
    </source>
</reference>